<dbReference type="Proteomes" id="UP000694569">
    <property type="component" value="Unplaced"/>
</dbReference>
<evidence type="ECO:0000256" key="4">
    <source>
        <dbReference type="ARBA" id="ARBA00022490"/>
    </source>
</evidence>
<dbReference type="PANTHER" id="PTHR11771">
    <property type="entry name" value="LIPOXYGENASE"/>
    <property type="match status" value="1"/>
</dbReference>
<dbReference type="FunFam" id="1.20.245.10:FF:000001">
    <property type="entry name" value="Arachidonate 5-lipoxygenase a"/>
    <property type="match status" value="1"/>
</dbReference>
<feature type="binding site" evidence="10">
    <location>
        <position position="363"/>
    </location>
    <ligand>
        <name>Fe cation</name>
        <dbReference type="ChEBI" id="CHEBI:24875"/>
        <note>catalytic</note>
    </ligand>
</feature>
<dbReference type="SMART" id="SM00308">
    <property type="entry name" value="LH2"/>
    <property type="match status" value="1"/>
</dbReference>
<keyword evidence="6" id="KW-0223">Dioxygenase</keyword>
<dbReference type="InterPro" id="IPR001885">
    <property type="entry name" value="LipOase_mml"/>
</dbReference>
<dbReference type="GeneTree" id="ENSGT00940000166257"/>
<dbReference type="Gene3D" id="2.60.60.20">
    <property type="entry name" value="PLAT/LH2 domain"/>
    <property type="match status" value="1"/>
</dbReference>
<evidence type="ECO:0000256" key="5">
    <source>
        <dbReference type="ARBA" id="ARBA00022723"/>
    </source>
</evidence>
<comment type="caution">
    <text evidence="13">Lacks conserved residue(s) required for the propagation of feature annotation.</text>
</comment>
<dbReference type="GO" id="GO:0016702">
    <property type="term" value="F:oxidoreductase activity, acting on single donors with incorporation of molecular oxygen, incorporation of two atoms of oxygen"/>
    <property type="evidence" value="ECO:0007669"/>
    <property type="project" value="InterPro"/>
</dbReference>
<evidence type="ECO:0000256" key="13">
    <source>
        <dbReference type="PROSITE-ProRule" id="PRU00152"/>
    </source>
</evidence>
<feature type="site" description="Essential for stabilizing binding to COTL1" evidence="12">
    <location>
        <position position="101"/>
    </location>
</feature>
<feature type="domain" description="PLAT" evidence="14">
    <location>
        <begin position="2"/>
        <end position="116"/>
    </location>
</feature>
<evidence type="ECO:0000256" key="3">
    <source>
        <dbReference type="ARBA" id="ARBA00009419"/>
    </source>
</evidence>
<keyword evidence="9" id="KW-0443">Lipid metabolism</keyword>
<feature type="binding site" evidence="11">
    <location>
        <position position="17"/>
    </location>
    <ligand>
        <name>Ca(2+)</name>
        <dbReference type="ChEBI" id="CHEBI:29108"/>
        <label>1</label>
    </ligand>
</feature>
<keyword evidence="17" id="KW-1185">Reference proteome</keyword>
<dbReference type="InterPro" id="IPR000907">
    <property type="entry name" value="LipOase"/>
</dbReference>
<dbReference type="OrthoDB" id="407298at2759"/>
<dbReference type="Gene3D" id="1.20.245.10">
    <property type="entry name" value="Lipoxygenase-1, Domain 5"/>
    <property type="match status" value="1"/>
</dbReference>
<evidence type="ECO:0000256" key="9">
    <source>
        <dbReference type="ARBA" id="ARBA00023098"/>
    </source>
</evidence>
<keyword evidence="4" id="KW-0963">Cytoplasm</keyword>
<dbReference type="GO" id="GO:0005506">
    <property type="term" value="F:iron ion binding"/>
    <property type="evidence" value="ECO:0007669"/>
    <property type="project" value="InterPro"/>
</dbReference>
<comment type="cofactor">
    <cofactor evidence="10">
        <name>Fe cation</name>
        <dbReference type="ChEBI" id="CHEBI:24875"/>
    </cofactor>
    <text evidence="10">Binds 1 Fe cation per subunit.</text>
</comment>
<accession>A0A8C5PZH5</accession>
<dbReference type="SUPFAM" id="SSF49723">
    <property type="entry name" value="Lipase/lipooxygenase domain (PLAT/LH2 domain)"/>
    <property type="match status" value="1"/>
</dbReference>
<evidence type="ECO:0000313" key="16">
    <source>
        <dbReference type="Ensembl" id="ENSLLEP00000030203.1"/>
    </source>
</evidence>
<comment type="similarity">
    <text evidence="3">Belongs to the lipoxygenase family.</text>
</comment>
<dbReference type="GO" id="GO:0005737">
    <property type="term" value="C:cytoplasm"/>
    <property type="evidence" value="ECO:0007669"/>
    <property type="project" value="UniProtKB-SubCell"/>
</dbReference>
<comment type="subcellular location">
    <subcellularLocation>
        <location evidence="1">Cytoplasm</location>
    </subcellularLocation>
</comment>
<dbReference type="AlphaFoldDB" id="A0A8C5PZH5"/>
<keyword evidence="8 10" id="KW-0408">Iron</keyword>
<name>A0A8C5PZH5_9ANUR</name>
<dbReference type="Pfam" id="PF01477">
    <property type="entry name" value="PLAT"/>
    <property type="match status" value="1"/>
</dbReference>
<feature type="binding site" evidence="10">
    <location>
        <position position="666"/>
    </location>
    <ligand>
        <name>Fe cation</name>
        <dbReference type="ChEBI" id="CHEBI:24875"/>
        <note>catalytic</note>
    </ligand>
</feature>
<dbReference type="PROSITE" id="PS50095">
    <property type="entry name" value="PLAT"/>
    <property type="match status" value="1"/>
</dbReference>
<feature type="domain" description="Lipoxygenase" evidence="15">
    <location>
        <begin position="116"/>
        <end position="666"/>
    </location>
</feature>
<keyword evidence="11" id="KW-0106">Calcium</keyword>
<evidence type="ECO:0000256" key="6">
    <source>
        <dbReference type="ARBA" id="ARBA00022964"/>
    </source>
</evidence>
<keyword evidence="5 10" id="KW-0479">Metal-binding</keyword>
<reference evidence="16" key="1">
    <citation type="submission" date="2025-08" db="UniProtKB">
        <authorList>
            <consortium name="Ensembl"/>
        </authorList>
    </citation>
    <scope>IDENTIFICATION</scope>
</reference>
<dbReference type="Pfam" id="PF00305">
    <property type="entry name" value="Lipoxygenase"/>
    <property type="match status" value="1"/>
</dbReference>
<dbReference type="InterPro" id="IPR036226">
    <property type="entry name" value="LipOase_C_sf"/>
</dbReference>
<dbReference type="SUPFAM" id="SSF48484">
    <property type="entry name" value="Lipoxigenase"/>
    <property type="match status" value="1"/>
</dbReference>
<evidence type="ECO:0000313" key="17">
    <source>
        <dbReference type="Proteomes" id="UP000694569"/>
    </source>
</evidence>
<evidence type="ECO:0000256" key="7">
    <source>
        <dbReference type="ARBA" id="ARBA00023002"/>
    </source>
</evidence>
<evidence type="ECO:0000256" key="11">
    <source>
        <dbReference type="PIRSR" id="PIRSR601885-2"/>
    </source>
</evidence>
<proteinExistence type="inferred from homology"/>
<evidence type="ECO:0000256" key="12">
    <source>
        <dbReference type="PIRSR" id="PIRSR601885-3"/>
    </source>
</evidence>
<feature type="binding site" evidence="10">
    <location>
        <position position="543"/>
    </location>
    <ligand>
        <name>Fe cation</name>
        <dbReference type="ChEBI" id="CHEBI:24875"/>
        <note>catalytic</note>
    </ligand>
</feature>
<reference evidence="16" key="2">
    <citation type="submission" date="2025-09" db="UniProtKB">
        <authorList>
            <consortium name="Ensembl"/>
        </authorList>
    </citation>
    <scope>IDENTIFICATION</scope>
</reference>
<evidence type="ECO:0000259" key="14">
    <source>
        <dbReference type="PROSITE" id="PS50095"/>
    </source>
</evidence>
<dbReference type="InterPro" id="IPR036392">
    <property type="entry name" value="PLAT/LH2_dom_sf"/>
</dbReference>
<dbReference type="PRINTS" id="PR00467">
    <property type="entry name" value="MAMLPOXGNASE"/>
</dbReference>
<dbReference type="InterPro" id="IPR013819">
    <property type="entry name" value="LipOase_C"/>
</dbReference>
<sequence>MVQYKVQVATGCLLNSGTTDNISIVLVGTNRESSKQELGQQDTIGAVNEYDVVASGDLGEILYVRLYKERFVFRANTRWYCKYVNVTGPDGTHYQFPCHLWLRGFMTLEVPEGKGVLLTGDVNPLLLQQRKAELEGKRESHRWRLYAEGAPYCIDADTKDDLPLSDQFSGVKRTSFESTLAATGQEVELKGLTKCTDSWTDLNDLNKVLFKKTPMSVLTTHMWKEDTFFGYQFLNGVNPVAIWKCTKIPENFPVTQDMVASTLGSGTDLQKELEEGNLFLADYKILEGIPPNTINGKPQYITAPLCLFWKSAEDHLLPLAIQLGQTPGPENPIFLASDLEWDWTLAKIWVRNADVQIHEAGSHLLYTHLLAEVFSIATSRQLPMQHPMYKLLIPHLRYTLEINLLARTQLLGPGALFDQAFVTGKGGIPILLKRAMEGLTYRSLCLPEQLKDRGMESIPKYYYREDGMKIWSAMERLVRDIVNYYYKDDDLVSKDPELQAWVEEIFEKGFLKRESSGIPSSLTLRAELIKYLTMVIFTCSAQHAATNSGQFDFYSWMPNAPSSLRRPPPTKKGETTFQSILDALPEVNTTANTMVVAWNLSKEPDDKKPLGTYRNSCFTEEMPLKFIQEFQDSMVALSKDIQQRNEGLKLTYTYLDPNLIESSISI</sequence>
<organism evidence="16 17">
    <name type="scientific">Leptobrachium leishanense</name>
    <name type="common">Leishan spiny toad</name>
    <dbReference type="NCBI Taxonomy" id="445787"/>
    <lineage>
        <taxon>Eukaryota</taxon>
        <taxon>Metazoa</taxon>
        <taxon>Chordata</taxon>
        <taxon>Craniata</taxon>
        <taxon>Vertebrata</taxon>
        <taxon>Euteleostomi</taxon>
        <taxon>Amphibia</taxon>
        <taxon>Batrachia</taxon>
        <taxon>Anura</taxon>
        <taxon>Pelobatoidea</taxon>
        <taxon>Megophryidae</taxon>
        <taxon>Leptobrachium</taxon>
    </lineage>
</organism>
<evidence type="ECO:0000259" key="15">
    <source>
        <dbReference type="PROSITE" id="PS51393"/>
    </source>
</evidence>
<dbReference type="InterPro" id="IPR001024">
    <property type="entry name" value="PLAT/LH2_dom"/>
</dbReference>
<evidence type="ECO:0000256" key="1">
    <source>
        <dbReference type="ARBA" id="ARBA00004496"/>
    </source>
</evidence>
<comment type="pathway">
    <text evidence="2">Lipid metabolism.</text>
</comment>
<protein>
    <submittedName>
        <fullName evidence="16">Uncharacterized protein</fullName>
    </submittedName>
</protein>
<evidence type="ECO:0000256" key="8">
    <source>
        <dbReference type="ARBA" id="ARBA00023004"/>
    </source>
</evidence>
<keyword evidence="7" id="KW-0560">Oxidoreductase</keyword>
<evidence type="ECO:0000256" key="10">
    <source>
        <dbReference type="PIRSR" id="PIRSR601885-1"/>
    </source>
</evidence>
<dbReference type="Ensembl" id="ENSLLET00000031368.1">
    <property type="protein sequence ID" value="ENSLLEP00000030203.1"/>
    <property type="gene ID" value="ENSLLEG00000019140.1"/>
</dbReference>
<feature type="binding site" evidence="10">
    <location>
        <position position="368"/>
    </location>
    <ligand>
        <name>Fe cation</name>
        <dbReference type="ChEBI" id="CHEBI:24875"/>
        <note>catalytic</note>
    </ligand>
</feature>
<dbReference type="GO" id="GO:0034440">
    <property type="term" value="P:lipid oxidation"/>
    <property type="evidence" value="ECO:0007669"/>
    <property type="project" value="InterPro"/>
</dbReference>
<evidence type="ECO:0000256" key="2">
    <source>
        <dbReference type="ARBA" id="ARBA00005189"/>
    </source>
</evidence>
<dbReference type="PROSITE" id="PS51393">
    <property type="entry name" value="LIPOXYGENASE_3"/>
    <property type="match status" value="1"/>
</dbReference>
<dbReference type="PRINTS" id="PR00087">
    <property type="entry name" value="LIPOXYGENASE"/>
</dbReference>
<dbReference type="Gene3D" id="3.10.450.60">
    <property type="match status" value="1"/>
</dbReference>